<dbReference type="InterPro" id="IPR042231">
    <property type="entry name" value="Cho/carn_acyl_trans_2"/>
</dbReference>
<dbReference type="Gene3D" id="3.30.559.70">
    <property type="entry name" value="Choline/Carnitine o-acyltransferase, domain 2"/>
    <property type="match status" value="1"/>
</dbReference>
<gene>
    <name evidence="6" type="ORF">WR25_06984</name>
</gene>
<dbReference type="EMBL" id="LIAE01008051">
    <property type="protein sequence ID" value="PAV75622.1"/>
    <property type="molecule type" value="Genomic_DNA"/>
</dbReference>
<evidence type="ECO:0000256" key="3">
    <source>
        <dbReference type="ARBA" id="ARBA00023315"/>
    </source>
</evidence>
<dbReference type="AlphaFoldDB" id="A0A2A2KNY8"/>
<feature type="active site" description="Proton acceptor" evidence="4">
    <location>
        <position position="315"/>
    </location>
</feature>
<dbReference type="Proteomes" id="UP000218231">
    <property type="component" value="Unassembled WGS sequence"/>
</dbReference>
<comment type="similarity">
    <text evidence="1">Belongs to the carnitine/choline acetyltransferase family.</text>
</comment>
<dbReference type="STRING" id="2018661.A0A2A2KNY8"/>
<dbReference type="InterPro" id="IPR039551">
    <property type="entry name" value="Cho/carn_acyl_trans"/>
</dbReference>
<protein>
    <recommendedName>
        <fullName evidence="5">Choline/carnitine acyltransferase domain-containing protein</fullName>
    </recommendedName>
</protein>
<dbReference type="InterPro" id="IPR023213">
    <property type="entry name" value="CAT-like_dom_sf"/>
</dbReference>
<sequence length="587" mass="67962">MPQEKSITTKTFALQDELPSLPVPKLEDTLNKYYDSACALLNEQQQKRAKELIDEFKSSPLASNLQQALENRARNNRNWLDEWWYDAYTTIREPLTPFLSIASITTKYPPLKGSQIHRAADATYNWMKFWKSIRNETLPITRSRGTVWDMHQYYCLFNANRTPMTPKDRMDRYFKTESEGSCPSHIIVLCGGNVWKLELLRDNEIKSPDELYHTYKFIMANSPKKEHCISTLTAEHRDVWSELRQSIISHSENNKRNIQTIEESAFVMALTDKIINEESESLGRAMMDESQLAWRDKSVCHTMYADGQMTTLGDHSNVDAIVILHAGDDAAFRVRNEIWTPNNVDFERPQLLEFDLSQQHLNAIEKAEKLFQNNKQLYRSDVLRFTEYGNEALRKRKIYADTVIQIALQLAFAKTHNRQFAPIYETASARKFYKGRTETVRGCTREFANFANSVFDGKDIETQRKLFKDAYDAHNYLMDECMEGRGFDRHLLGLKNTLAEMNRGCGPKQFMPKIFTGYLVNNDGGFGYVCAMRPDGYGTFYKIDKELLMIVITDWRNTKSDLDAYGRNIKWALTHLGAILLSSDAKL</sequence>
<dbReference type="PANTHER" id="PTHR22589:SF67">
    <property type="entry name" value="PEROXISOMAL CARNITINE O-OCTANOYLTRANSFERASE"/>
    <property type="match status" value="1"/>
</dbReference>
<dbReference type="Gene3D" id="3.30.559.10">
    <property type="entry name" value="Chloramphenicol acetyltransferase-like domain"/>
    <property type="match status" value="1"/>
</dbReference>
<evidence type="ECO:0000313" key="7">
    <source>
        <dbReference type="Proteomes" id="UP000218231"/>
    </source>
</evidence>
<evidence type="ECO:0000256" key="4">
    <source>
        <dbReference type="PIRSR" id="PIRSR600542-1"/>
    </source>
</evidence>
<dbReference type="PANTHER" id="PTHR22589">
    <property type="entry name" value="CARNITINE O-ACYLTRANSFERASE"/>
    <property type="match status" value="1"/>
</dbReference>
<feature type="domain" description="Choline/carnitine acyltransferase" evidence="5">
    <location>
        <begin position="21"/>
        <end position="569"/>
    </location>
</feature>
<evidence type="ECO:0000256" key="1">
    <source>
        <dbReference type="ARBA" id="ARBA00005232"/>
    </source>
</evidence>
<dbReference type="OrthoDB" id="240216at2759"/>
<comment type="caution">
    <text evidence="6">The sequence shown here is derived from an EMBL/GenBank/DDBJ whole genome shotgun (WGS) entry which is preliminary data.</text>
</comment>
<reference evidence="6 7" key="1">
    <citation type="journal article" date="2017" name="Curr. Biol.">
        <title>Genome architecture and evolution of a unichromosomal asexual nematode.</title>
        <authorList>
            <person name="Fradin H."/>
            <person name="Zegar C."/>
            <person name="Gutwein M."/>
            <person name="Lucas J."/>
            <person name="Kovtun M."/>
            <person name="Corcoran D."/>
            <person name="Baugh L.R."/>
            <person name="Kiontke K."/>
            <person name="Gunsalus K."/>
            <person name="Fitch D.H."/>
            <person name="Piano F."/>
        </authorList>
    </citation>
    <scope>NUCLEOTIDE SEQUENCE [LARGE SCALE GENOMIC DNA]</scope>
    <source>
        <strain evidence="6">PF1309</strain>
    </source>
</reference>
<evidence type="ECO:0000259" key="5">
    <source>
        <dbReference type="Pfam" id="PF00755"/>
    </source>
</evidence>
<organism evidence="6 7">
    <name type="scientific">Diploscapter pachys</name>
    <dbReference type="NCBI Taxonomy" id="2018661"/>
    <lineage>
        <taxon>Eukaryota</taxon>
        <taxon>Metazoa</taxon>
        <taxon>Ecdysozoa</taxon>
        <taxon>Nematoda</taxon>
        <taxon>Chromadorea</taxon>
        <taxon>Rhabditida</taxon>
        <taxon>Rhabditina</taxon>
        <taxon>Rhabditomorpha</taxon>
        <taxon>Rhabditoidea</taxon>
        <taxon>Rhabditidae</taxon>
        <taxon>Diploscapter</taxon>
    </lineage>
</organism>
<keyword evidence="2" id="KW-0808">Transferase</keyword>
<evidence type="ECO:0000256" key="2">
    <source>
        <dbReference type="ARBA" id="ARBA00022679"/>
    </source>
</evidence>
<accession>A0A2A2KNY8</accession>
<keyword evidence="7" id="KW-1185">Reference proteome</keyword>
<dbReference type="InterPro" id="IPR000542">
    <property type="entry name" value="Carn_acyl_trans"/>
</dbReference>
<dbReference type="Pfam" id="PF00755">
    <property type="entry name" value="Carn_acyltransf"/>
    <property type="match status" value="1"/>
</dbReference>
<keyword evidence="3" id="KW-0012">Acyltransferase</keyword>
<dbReference type="PROSITE" id="PS00439">
    <property type="entry name" value="ACYLTRANSF_C_1"/>
    <property type="match status" value="1"/>
</dbReference>
<dbReference type="SUPFAM" id="SSF52777">
    <property type="entry name" value="CoA-dependent acyltransferases"/>
    <property type="match status" value="2"/>
</dbReference>
<proteinExistence type="inferred from homology"/>
<dbReference type="GO" id="GO:0008458">
    <property type="term" value="F:carnitine O-octanoyltransferase activity"/>
    <property type="evidence" value="ECO:0007669"/>
    <property type="project" value="TreeGrafter"/>
</dbReference>
<name>A0A2A2KNY8_9BILA</name>
<evidence type="ECO:0000313" key="6">
    <source>
        <dbReference type="EMBL" id="PAV75622.1"/>
    </source>
</evidence>
<dbReference type="GO" id="GO:0005777">
    <property type="term" value="C:peroxisome"/>
    <property type="evidence" value="ECO:0007669"/>
    <property type="project" value="TreeGrafter"/>
</dbReference>